<organism evidence="2">
    <name type="scientific">Myoviridae sp. ct4tH12</name>
    <dbReference type="NCBI Taxonomy" id="2825031"/>
    <lineage>
        <taxon>Viruses</taxon>
        <taxon>Duplodnaviria</taxon>
        <taxon>Heunggongvirae</taxon>
        <taxon>Uroviricota</taxon>
        <taxon>Caudoviricetes</taxon>
    </lineage>
</organism>
<sequence length="373" mass="42341">MLIEIYQMTAAENAVSITLEAVCDAFSSFLWDIEYFQCGQFELYIAATPETVAVFQTGRLVGRKDDTEHYGLIESVRIQTDAENGDYLTVSGHFLMILLSRRIIYPTMVIKEQTSYGEIIHTAIQNNCLQQNERFLPGLQLGEISGDCWKQETHLQISYANLMEWIYKICELVGGTANISLVETKPNSRTYQMVFTLSEGVDRSVLQDTYPHVIFSDAFHNLLTFDYLKNAAAQQNAAYTLGAGEGEARKRAFCTLDPEPTQWERYEVYVDARDLSEETQNDAGESVTIPEDEYLKMLEERGRENLLPVEEISESSITATSPQEQYPQDYQVGDLVTVQQTRFGLSQNHIRLIGMIESFDQNGRSLTPTFQEG</sequence>
<evidence type="ECO:0000313" key="2">
    <source>
        <dbReference type="EMBL" id="DAE11518.1"/>
    </source>
</evidence>
<proteinExistence type="predicted"/>
<evidence type="ECO:0000259" key="1">
    <source>
        <dbReference type="Pfam" id="PF14594"/>
    </source>
</evidence>
<accession>A0A8S5PWU8</accession>
<dbReference type="InterPro" id="IPR029432">
    <property type="entry name" value="Gp28/Gp37-like_dom"/>
</dbReference>
<feature type="domain" description="Gp28/Gp37-like" evidence="1">
    <location>
        <begin position="18"/>
        <end position="370"/>
    </location>
</feature>
<dbReference type="EMBL" id="BK015534">
    <property type="protein sequence ID" value="DAE11518.1"/>
    <property type="molecule type" value="Genomic_DNA"/>
</dbReference>
<name>A0A8S5PWU8_9CAUD</name>
<reference evidence="2" key="1">
    <citation type="journal article" date="2021" name="Proc. Natl. Acad. Sci. U.S.A.">
        <title>A Catalog of Tens of Thousands of Viruses from Human Metagenomes Reveals Hidden Associations with Chronic Diseases.</title>
        <authorList>
            <person name="Tisza M.J."/>
            <person name="Buck C.B."/>
        </authorList>
    </citation>
    <scope>NUCLEOTIDE SEQUENCE</scope>
    <source>
        <strain evidence="2">Ct4tH12</strain>
    </source>
</reference>
<protein>
    <recommendedName>
        <fullName evidence="1">Gp28/Gp37-like domain-containing protein</fullName>
    </recommendedName>
</protein>
<dbReference type="Pfam" id="PF14594">
    <property type="entry name" value="Sipho_Gp37"/>
    <property type="match status" value="1"/>
</dbReference>